<gene>
    <name evidence="1" type="ORF">DFA_03955</name>
</gene>
<keyword evidence="2" id="KW-1185">Reference proteome</keyword>
<accession>F4Q0W0</accession>
<evidence type="ECO:0000313" key="1">
    <source>
        <dbReference type="EMBL" id="EGG18461.1"/>
    </source>
</evidence>
<organism evidence="1 2">
    <name type="scientific">Cavenderia fasciculata</name>
    <name type="common">Slime mold</name>
    <name type="synonym">Dictyostelium fasciculatum</name>
    <dbReference type="NCBI Taxonomy" id="261658"/>
    <lineage>
        <taxon>Eukaryota</taxon>
        <taxon>Amoebozoa</taxon>
        <taxon>Evosea</taxon>
        <taxon>Eumycetozoa</taxon>
        <taxon>Dictyostelia</taxon>
        <taxon>Acytosteliales</taxon>
        <taxon>Cavenderiaceae</taxon>
        <taxon>Cavenderia</taxon>
    </lineage>
</organism>
<dbReference type="EMBL" id="GL883018">
    <property type="protein sequence ID" value="EGG18461.1"/>
    <property type="molecule type" value="Genomic_DNA"/>
</dbReference>
<protein>
    <submittedName>
        <fullName evidence="1">Uncharacterized protein</fullName>
    </submittedName>
</protein>
<evidence type="ECO:0000313" key="2">
    <source>
        <dbReference type="Proteomes" id="UP000007797"/>
    </source>
</evidence>
<dbReference type="RefSeq" id="XP_004366365.1">
    <property type="nucleotide sequence ID" value="XM_004366308.1"/>
</dbReference>
<dbReference type="GeneID" id="14870473"/>
<dbReference type="AlphaFoldDB" id="F4Q0W0"/>
<reference evidence="2" key="1">
    <citation type="journal article" date="2011" name="Genome Res.">
        <title>Phylogeny-wide analysis of social amoeba genomes highlights ancient origins for complex intercellular communication.</title>
        <authorList>
            <person name="Heidel A.J."/>
            <person name="Lawal H.M."/>
            <person name="Felder M."/>
            <person name="Schilde C."/>
            <person name="Helps N.R."/>
            <person name="Tunggal B."/>
            <person name="Rivero F."/>
            <person name="John U."/>
            <person name="Schleicher M."/>
            <person name="Eichinger L."/>
            <person name="Platzer M."/>
            <person name="Noegel A.A."/>
            <person name="Schaap P."/>
            <person name="Gloeckner G."/>
        </authorList>
    </citation>
    <scope>NUCLEOTIDE SEQUENCE [LARGE SCALE GENOMIC DNA]</scope>
    <source>
        <strain evidence="2">SH3</strain>
    </source>
</reference>
<sequence length="51" mass="5973">MSFHYNKVIKIQSEVEVGIKYFYHVQRWTRSAIVCVPLEVVAKIFAAPTQF</sequence>
<dbReference type="Proteomes" id="UP000007797">
    <property type="component" value="Unassembled WGS sequence"/>
</dbReference>
<name>F4Q0W0_CACFS</name>
<dbReference type="KEGG" id="dfa:DFA_03955"/>
<proteinExistence type="predicted"/>